<evidence type="ECO:0000313" key="5">
    <source>
        <dbReference type="Proteomes" id="UP000237378"/>
    </source>
</evidence>
<reference evidence="3 5" key="2">
    <citation type="submission" date="2016-08" db="EMBL/GenBank/DDBJ databases">
        <authorList>
            <person name="Seilhamer J.J."/>
        </authorList>
    </citation>
    <scope>NUCLEOTIDE SEQUENCE [LARGE SCALE GENOMIC DNA]</scope>
    <source>
        <strain evidence="3 5">KH-18-2</strain>
    </source>
</reference>
<gene>
    <name evidence="3" type="ORF">BGP82_28505</name>
    <name evidence="2" type="ORF">HX798_17825</name>
    <name evidence="1" type="ORF">KF715C_pB1100</name>
</gene>
<evidence type="ECO:0000313" key="6">
    <source>
        <dbReference type="Proteomes" id="UP000542695"/>
    </source>
</evidence>
<sequence>MSFRIADLYDQSYSCAGCATSGLDRSAVNASTWTCLTCGERLWIAMSDPAGNSYLVERLPAKVLVVGDQVVYQKPRGLEAGEVRASGPGKRKGNWWFLAVERFGSDHVEPERYINRAV</sequence>
<geneLocation type="plasmid" evidence="4">
    <name>pkf715b dna</name>
</geneLocation>
<dbReference type="EMBL" id="MING01000087">
    <property type="protein sequence ID" value="POF99776.1"/>
    <property type="molecule type" value="Genomic_DNA"/>
</dbReference>
<dbReference type="RefSeq" id="WP_004575517.1">
    <property type="nucleotide sequence ID" value="NZ_AP015031.1"/>
</dbReference>
<evidence type="ECO:0000313" key="3">
    <source>
        <dbReference type="EMBL" id="POF99776.1"/>
    </source>
</evidence>
<dbReference type="AlphaFoldDB" id="A0A1L7NP11"/>
<evidence type="ECO:0000313" key="2">
    <source>
        <dbReference type="EMBL" id="NWC82131.1"/>
    </source>
</evidence>
<protein>
    <submittedName>
        <fullName evidence="1">Uncharacterized protein</fullName>
    </submittedName>
</protein>
<evidence type="ECO:0000313" key="4">
    <source>
        <dbReference type="Proteomes" id="UP000218731"/>
    </source>
</evidence>
<reference evidence="2 6" key="4">
    <citation type="submission" date="2020-04" db="EMBL/GenBank/DDBJ databases">
        <title>Molecular characterization of pseudomonads from Agaricus bisporus reveal novel blotch 2 pathogens in Western Europe.</title>
        <authorList>
            <person name="Taparia T."/>
            <person name="Krijger M."/>
            <person name="Haynes E."/>
            <person name="Elpinstone J.G."/>
            <person name="Noble R."/>
            <person name="Van Der Wolf J."/>
        </authorList>
    </citation>
    <scope>NUCLEOTIDE SEQUENCE [LARGE SCALE GENOMIC DNA]</scope>
    <source>
        <strain evidence="2 6">P7765</strain>
    </source>
</reference>
<name>A0A1L7NP11_PSEPU</name>
<organism evidence="1 4">
    <name type="scientific">Pseudomonas putida</name>
    <name type="common">Arthrobacter siderocapsulatus</name>
    <dbReference type="NCBI Taxonomy" id="303"/>
    <lineage>
        <taxon>Bacteria</taxon>
        <taxon>Pseudomonadati</taxon>
        <taxon>Pseudomonadota</taxon>
        <taxon>Gammaproteobacteria</taxon>
        <taxon>Pseudomonadales</taxon>
        <taxon>Pseudomonadaceae</taxon>
        <taxon>Pseudomonas</taxon>
    </lineage>
</organism>
<reference evidence="3 5" key="3">
    <citation type="submission" date="2018-03" db="EMBL/GenBank/DDBJ databases">
        <title>Draft genome of Pseudomonas putida strain KH-18-2.</title>
        <authorList>
            <person name="Yoshizawa S."/>
            <person name="Khan N.H."/>
            <person name="Nishimura M."/>
            <person name="Chiura H.X."/>
            <person name="Ogura Y."/>
            <person name="Hayashi T."/>
            <person name="Kogure K."/>
        </authorList>
    </citation>
    <scope>NUCLEOTIDE SEQUENCE [LARGE SCALE GENOMIC DNA]</scope>
    <source>
        <strain evidence="3 5">KH-18-2</strain>
    </source>
</reference>
<geneLocation type="plasmid" evidence="1">
    <name>pKF715B</name>
</geneLocation>
<proteinExistence type="predicted"/>
<dbReference type="Proteomes" id="UP000542695">
    <property type="component" value="Unassembled WGS sequence"/>
</dbReference>
<keyword evidence="1" id="KW-0614">Plasmid</keyword>
<dbReference type="Proteomes" id="UP000237378">
    <property type="component" value="Unassembled WGS sequence"/>
</dbReference>
<dbReference type="Proteomes" id="UP000218731">
    <property type="component" value="Plasmid pKF715B"/>
</dbReference>
<dbReference type="EMBL" id="JACARV010000053">
    <property type="protein sequence ID" value="NWC82131.1"/>
    <property type="molecule type" value="Genomic_DNA"/>
</dbReference>
<evidence type="ECO:0000313" key="1">
    <source>
        <dbReference type="EMBL" id="BAW27216.1"/>
    </source>
</evidence>
<dbReference type="EMBL" id="AP015031">
    <property type="protein sequence ID" value="BAW27216.1"/>
    <property type="molecule type" value="Genomic_DNA"/>
</dbReference>
<accession>A0A1L7NP11</accession>
<reference evidence="1 4" key="1">
    <citation type="submission" date="2015-11" db="EMBL/GenBank/DDBJ databases">
        <title>Complete genome sequencing of a biphenyl-degrading bacterium, Pseudomonas putida KF715 (=NBRC110667).</title>
        <authorList>
            <person name="Suenaga H."/>
            <person name="Fujihara N."/>
            <person name="Watanabe T."/>
            <person name="Hirose J."/>
            <person name="Kimura N."/>
            <person name="Yamazoe A."/>
            <person name="Hosoyama A."/>
            <person name="Shimodaira J."/>
            <person name="Furukawa K."/>
        </authorList>
    </citation>
    <scope>NUCLEOTIDE SEQUENCE [LARGE SCALE GENOMIC DNA]</scope>
    <source>
        <strain evidence="1 4">KF715</strain>
        <plasmid evidence="1">pKF715B</plasmid>
        <plasmid evidence="4">Plasmid pkf715b dna</plasmid>
    </source>
</reference>